<gene>
    <name evidence="1" type="ORF">SDC9_52757</name>
</gene>
<organism evidence="1">
    <name type="scientific">bioreactor metagenome</name>
    <dbReference type="NCBI Taxonomy" id="1076179"/>
    <lineage>
        <taxon>unclassified sequences</taxon>
        <taxon>metagenomes</taxon>
        <taxon>ecological metagenomes</taxon>
    </lineage>
</organism>
<evidence type="ECO:0008006" key="2">
    <source>
        <dbReference type="Google" id="ProtNLM"/>
    </source>
</evidence>
<reference evidence="1" key="1">
    <citation type="submission" date="2019-08" db="EMBL/GenBank/DDBJ databases">
        <authorList>
            <person name="Kucharzyk K."/>
            <person name="Murdoch R.W."/>
            <person name="Higgins S."/>
            <person name="Loffler F."/>
        </authorList>
    </citation>
    <scope>NUCLEOTIDE SEQUENCE</scope>
</reference>
<proteinExistence type="predicted"/>
<sequence length="103" mass="11822">MPDIAQLLIDIKDYLNITWDDEKTDKNLTGMIKRGMTRLQNIAGVSTLDFKEEGAARELLFDYCRYANSHALEMFEVNFIGELQSLHFEYQAKALEQTEGATN</sequence>
<dbReference type="AlphaFoldDB" id="A0A644WRC7"/>
<evidence type="ECO:0000313" key="1">
    <source>
        <dbReference type="EMBL" id="MPM06456.1"/>
    </source>
</evidence>
<accession>A0A644WRC7</accession>
<name>A0A644WRC7_9ZZZZ</name>
<protein>
    <recommendedName>
        <fullName evidence="2">Phage gp6-like head-tail connector protein</fullName>
    </recommendedName>
</protein>
<comment type="caution">
    <text evidence="1">The sequence shown here is derived from an EMBL/GenBank/DDBJ whole genome shotgun (WGS) entry which is preliminary data.</text>
</comment>
<dbReference type="EMBL" id="VSSQ01001230">
    <property type="protein sequence ID" value="MPM06456.1"/>
    <property type="molecule type" value="Genomic_DNA"/>
</dbReference>